<organism evidence="7 8">
    <name type="scientific">Strongylus vulgaris</name>
    <name type="common">Blood worm</name>
    <dbReference type="NCBI Taxonomy" id="40348"/>
    <lineage>
        <taxon>Eukaryota</taxon>
        <taxon>Metazoa</taxon>
        <taxon>Ecdysozoa</taxon>
        <taxon>Nematoda</taxon>
        <taxon>Chromadorea</taxon>
        <taxon>Rhabditida</taxon>
        <taxon>Rhabditina</taxon>
        <taxon>Rhabditomorpha</taxon>
        <taxon>Strongyloidea</taxon>
        <taxon>Strongylidae</taxon>
        <taxon>Strongylus</taxon>
    </lineage>
</organism>
<evidence type="ECO:0000259" key="6">
    <source>
        <dbReference type="PROSITE" id="PS50929"/>
    </source>
</evidence>
<proteinExistence type="predicted"/>
<keyword evidence="2 5" id="KW-0812">Transmembrane</keyword>
<evidence type="ECO:0000313" key="8">
    <source>
        <dbReference type="Proteomes" id="UP000270094"/>
    </source>
</evidence>
<dbReference type="SUPFAM" id="SSF90123">
    <property type="entry name" value="ABC transporter transmembrane region"/>
    <property type="match status" value="2"/>
</dbReference>
<evidence type="ECO:0000256" key="4">
    <source>
        <dbReference type="ARBA" id="ARBA00023136"/>
    </source>
</evidence>
<feature type="domain" description="ABC transmembrane type-1" evidence="6">
    <location>
        <begin position="1"/>
        <end position="197"/>
    </location>
</feature>
<feature type="transmembrane region" description="Helical" evidence="5">
    <location>
        <begin position="171"/>
        <end position="196"/>
    </location>
</feature>
<comment type="subcellular location">
    <subcellularLocation>
        <location evidence="1">Membrane</location>
        <topology evidence="1">Multi-pass membrane protein</topology>
    </subcellularLocation>
</comment>
<evidence type="ECO:0000256" key="1">
    <source>
        <dbReference type="ARBA" id="ARBA00004141"/>
    </source>
</evidence>
<evidence type="ECO:0000256" key="3">
    <source>
        <dbReference type="ARBA" id="ARBA00022989"/>
    </source>
</evidence>
<dbReference type="GO" id="GO:0005524">
    <property type="term" value="F:ATP binding"/>
    <property type="evidence" value="ECO:0007669"/>
    <property type="project" value="InterPro"/>
</dbReference>
<dbReference type="InterPro" id="IPR036640">
    <property type="entry name" value="ABC1_TM_sf"/>
</dbReference>
<dbReference type="Proteomes" id="UP000270094">
    <property type="component" value="Unassembled WGS sequence"/>
</dbReference>
<name>A0A3P7LUC6_STRVU</name>
<accession>A0A3P7LUC6</accession>
<dbReference type="OrthoDB" id="5872295at2759"/>
<evidence type="ECO:0000313" key="7">
    <source>
        <dbReference type="EMBL" id="VDM85895.1"/>
    </source>
</evidence>
<dbReference type="InterPro" id="IPR011527">
    <property type="entry name" value="ABC1_TM_dom"/>
</dbReference>
<evidence type="ECO:0000256" key="5">
    <source>
        <dbReference type="SAM" id="Phobius"/>
    </source>
</evidence>
<gene>
    <name evidence="7" type="ORF">SVUK_LOCUS20893</name>
</gene>
<dbReference type="PANTHER" id="PTHR24222">
    <property type="entry name" value="ABC TRANSPORTER B FAMILY"/>
    <property type="match status" value="1"/>
</dbReference>
<evidence type="ECO:0000256" key="2">
    <source>
        <dbReference type="ARBA" id="ARBA00022692"/>
    </source>
</evidence>
<sequence length="197" mass="22341">MDFNIVDKIRNEYLAAVLRQDAEWFDANPSGVITSQLNDNIDRIQDGMGDKLGLLVRGFSMFFSSVIVCGKGEASHVENVIHRNQVNAVNMRKGEASHVENVIHRNQVNAVNMREAMKSHLNSASICEESIMNVRTVQSCNGQQHMVKKALFQKYTSSLQRTLKYSLRNHFWMGFFEGLSFLQIYAVIGLALWWVAG</sequence>
<dbReference type="GO" id="GO:0005886">
    <property type="term" value="C:plasma membrane"/>
    <property type="evidence" value="ECO:0007669"/>
    <property type="project" value="TreeGrafter"/>
</dbReference>
<dbReference type="AlphaFoldDB" id="A0A3P7LUC6"/>
<keyword evidence="3 5" id="KW-1133">Transmembrane helix</keyword>
<dbReference type="Gene3D" id="1.20.1560.10">
    <property type="entry name" value="ABC transporter type 1, transmembrane domain"/>
    <property type="match status" value="1"/>
</dbReference>
<reference evidence="7 8" key="1">
    <citation type="submission" date="2018-11" db="EMBL/GenBank/DDBJ databases">
        <authorList>
            <consortium name="Pathogen Informatics"/>
        </authorList>
    </citation>
    <scope>NUCLEOTIDE SEQUENCE [LARGE SCALE GENOMIC DNA]</scope>
</reference>
<keyword evidence="8" id="KW-1185">Reference proteome</keyword>
<dbReference type="EMBL" id="UYYB01146887">
    <property type="protein sequence ID" value="VDM85895.1"/>
    <property type="molecule type" value="Genomic_DNA"/>
</dbReference>
<dbReference type="InterPro" id="IPR039421">
    <property type="entry name" value="Type_1_exporter"/>
</dbReference>
<dbReference type="PROSITE" id="PS50929">
    <property type="entry name" value="ABC_TM1F"/>
    <property type="match status" value="1"/>
</dbReference>
<protein>
    <recommendedName>
        <fullName evidence="6">ABC transmembrane type-1 domain-containing protein</fullName>
    </recommendedName>
</protein>
<keyword evidence="4 5" id="KW-0472">Membrane</keyword>
<dbReference type="PANTHER" id="PTHR24222:SF76">
    <property type="entry name" value="MYCOBACTIN IMPORT ATP-BINDING_PERMEASE PROTEIN IRTB"/>
    <property type="match status" value="1"/>
</dbReference>
<dbReference type="Pfam" id="PF00664">
    <property type="entry name" value="ABC_membrane"/>
    <property type="match status" value="2"/>
</dbReference>
<dbReference type="GO" id="GO:0140359">
    <property type="term" value="F:ABC-type transporter activity"/>
    <property type="evidence" value="ECO:0007669"/>
    <property type="project" value="InterPro"/>
</dbReference>